<dbReference type="GeneID" id="115633141"/>
<organism evidence="15 16">
    <name type="scientific">Drosophila lebanonensis</name>
    <name type="common">Fruit fly</name>
    <name type="synonym">Scaptodrosophila lebanonensis</name>
    <dbReference type="NCBI Taxonomy" id="7225"/>
    <lineage>
        <taxon>Eukaryota</taxon>
        <taxon>Metazoa</taxon>
        <taxon>Ecdysozoa</taxon>
        <taxon>Arthropoda</taxon>
        <taxon>Hexapoda</taxon>
        <taxon>Insecta</taxon>
        <taxon>Pterygota</taxon>
        <taxon>Neoptera</taxon>
        <taxon>Endopterygota</taxon>
        <taxon>Diptera</taxon>
        <taxon>Brachycera</taxon>
        <taxon>Muscomorpha</taxon>
        <taxon>Ephydroidea</taxon>
        <taxon>Drosophilidae</taxon>
        <taxon>Scaptodrosophila</taxon>
    </lineage>
</organism>
<dbReference type="GO" id="GO:0005576">
    <property type="term" value="C:extracellular region"/>
    <property type="evidence" value="ECO:0007669"/>
    <property type="project" value="UniProtKB-SubCell"/>
</dbReference>
<evidence type="ECO:0000256" key="11">
    <source>
        <dbReference type="ARBA" id="ARBA00038868"/>
    </source>
</evidence>
<comment type="catalytic activity">
    <reaction evidence="10">
        <text>Preferential cleavage: Arg-|-Xaa, Lys-|-Xaa.</text>
        <dbReference type="EC" id="3.4.21.4"/>
    </reaction>
</comment>
<gene>
    <name evidence="16" type="primary">LOC115633141</name>
</gene>
<reference evidence="16" key="1">
    <citation type="submission" date="2025-08" db="UniProtKB">
        <authorList>
            <consortium name="RefSeq"/>
        </authorList>
    </citation>
    <scope>IDENTIFICATION</scope>
    <source>
        <strain evidence="16">11010-0011.00</strain>
        <tissue evidence="16">Whole body</tissue>
    </source>
</reference>
<dbReference type="PANTHER" id="PTHR24276">
    <property type="entry name" value="POLYSERASE-RELATED"/>
    <property type="match status" value="1"/>
</dbReference>
<dbReference type="SMART" id="SM00020">
    <property type="entry name" value="Tryp_SPc"/>
    <property type="match status" value="1"/>
</dbReference>
<dbReference type="PANTHER" id="PTHR24276:SF91">
    <property type="entry name" value="AT26814P-RELATED"/>
    <property type="match status" value="1"/>
</dbReference>
<evidence type="ECO:0000313" key="15">
    <source>
        <dbReference type="Proteomes" id="UP000504634"/>
    </source>
</evidence>
<evidence type="ECO:0000256" key="1">
    <source>
        <dbReference type="ARBA" id="ARBA00004239"/>
    </source>
</evidence>
<proteinExistence type="inferred from homology"/>
<dbReference type="InterPro" id="IPR009003">
    <property type="entry name" value="Peptidase_S1_PA"/>
</dbReference>
<keyword evidence="9" id="KW-1015">Disulfide bond</keyword>
<dbReference type="RefSeq" id="XP_030386412.1">
    <property type="nucleotide sequence ID" value="XM_030530552.1"/>
</dbReference>
<dbReference type="AlphaFoldDB" id="A0A6J2UH02"/>
<evidence type="ECO:0000256" key="10">
    <source>
        <dbReference type="ARBA" id="ARBA00036320"/>
    </source>
</evidence>
<dbReference type="Gene3D" id="2.40.10.10">
    <property type="entry name" value="Trypsin-like serine proteases"/>
    <property type="match status" value="1"/>
</dbReference>
<evidence type="ECO:0000256" key="3">
    <source>
        <dbReference type="ARBA" id="ARBA00022525"/>
    </source>
</evidence>
<evidence type="ECO:0000256" key="2">
    <source>
        <dbReference type="ARBA" id="ARBA00007664"/>
    </source>
</evidence>
<dbReference type="PROSITE" id="PS50240">
    <property type="entry name" value="TRYPSIN_DOM"/>
    <property type="match status" value="1"/>
</dbReference>
<keyword evidence="8" id="KW-0865">Zymogen</keyword>
<keyword evidence="4 12" id="KW-0645">Protease</keyword>
<dbReference type="InterPro" id="IPR018114">
    <property type="entry name" value="TRYPSIN_HIS"/>
</dbReference>
<dbReference type="SUPFAM" id="SSF50494">
    <property type="entry name" value="Trypsin-like serine proteases"/>
    <property type="match status" value="1"/>
</dbReference>
<dbReference type="InterPro" id="IPR043504">
    <property type="entry name" value="Peptidase_S1_PA_chymotrypsin"/>
</dbReference>
<dbReference type="PROSITE" id="PS00135">
    <property type="entry name" value="TRYPSIN_SER"/>
    <property type="match status" value="1"/>
</dbReference>
<evidence type="ECO:0000259" key="14">
    <source>
        <dbReference type="PROSITE" id="PS50240"/>
    </source>
</evidence>
<evidence type="ECO:0000256" key="7">
    <source>
        <dbReference type="ARBA" id="ARBA00022825"/>
    </source>
</evidence>
<keyword evidence="3" id="KW-0964">Secreted</keyword>
<dbReference type="Proteomes" id="UP000504634">
    <property type="component" value="Unplaced"/>
</dbReference>
<keyword evidence="5 13" id="KW-0732">Signal</keyword>
<evidence type="ECO:0000256" key="5">
    <source>
        <dbReference type="ARBA" id="ARBA00022729"/>
    </source>
</evidence>
<comment type="subcellular location">
    <subcellularLocation>
        <location evidence="1">Secreted</location>
        <location evidence="1">Extracellular space</location>
    </subcellularLocation>
</comment>
<accession>A0A6J2UH02</accession>
<dbReference type="InterPro" id="IPR050430">
    <property type="entry name" value="Peptidase_S1"/>
</dbReference>
<dbReference type="InterPro" id="IPR001314">
    <property type="entry name" value="Peptidase_S1A"/>
</dbReference>
<feature type="chain" id="PRO_5026706943" description="trypsin" evidence="13">
    <location>
        <begin position="19"/>
        <end position="260"/>
    </location>
</feature>
<dbReference type="PRINTS" id="PR00722">
    <property type="entry name" value="CHYMOTRYPSIN"/>
</dbReference>
<evidence type="ECO:0000256" key="4">
    <source>
        <dbReference type="ARBA" id="ARBA00022670"/>
    </source>
</evidence>
<evidence type="ECO:0000313" key="16">
    <source>
        <dbReference type="RefSeq" id="XP_030386412.1"/>
    </source>
</evidence>
<evidence type="ECO:0000256" key="9">
    <source>
        <dbReference type="ARBA" id="ARBA00023157"/>
    </source>
</evidence>
<dbReference type="GO" id="GO:0006508">
    <property type="term" value="P:proteolysis"/>
    <property type="evidence" value="ECO:0007669"/>
    <property type="project" value="UniProtKB-KW"/>
</dbReference>
<dbReference type="OrthoDB" id="10059102at2759"/>
<evidence type="ECO:0000256" key="13">
    <source>
        <dbReference type="SAM" id="SignalP"/>
    </source>
</evidence>
<feature type="signal peptide" evidence="13">
    <location>
        <begin position="1"/>
        <end position="18"/>
    </location>
</feature>
<protein>
    <recommendedName>
        <fullName evidence="11">trypsin</fullName>
        <ecNumber evidence="11">3.4.21.4</ecNumber>
    </recommendedName>
</protein>
<dbReference type="FunFam" id="2.40.10.10:FF:000077">
    <property type="entry name" value="Predicted protein"/>
    <property type="match status" value="1"/>
</dbReference>
<keyword evidence="15" id="KW-1185">Reference proteome</keyword>
<dbReference type="PROSITE" id="PS00134">
    <property type="entry name" value="TRYPSIN_HIS"/>
    <property type="match status" value="1"/>
</dbReference>
<dbReference type="CDD" id="cd00190">
    <property type="entry name" value="Tryp_SPc"/>
    <property type="match status" value="1"/>
</dbReference>
<dbReference type="EC" id="3.4.21.4" evidence="11"/>
<evidence type="ECO:0000256" key="8">
    <source>
        <dbReference type="ARBA" id="ARBA00023145"/>
    </source>
</evidence>
<keyword evidence="7 12" id="KW-0720">Serine protease</keyword>
<keyword evidence="6 12" id="KW-0378">Hydrolase</keyword>
<evidence type="ECO:0000256" key="6">
    <source>
        <dbReference type="ARBA" id="ARBA00022801"/>
    </source>
</evidence>
<dbReference type="InterPro" id="IPR033116">
    <property type="entry name" value="TRYPSIN_SER"/>
</dbReference>
<dbReference type="GO" id="GO:0004252">
    <property type="term" value="F:serine-type endopeptidase activity"/>
    <property type="evidence" value="ECO:0007669"/>
    <property type="project" value="UniProtKB-EC"/>
</dbReference>
<feature type="domain" description="Peptidase S1" evidence="14">
    <location>
        <begin position="34"/>
        <end position="258"/>
    </location>
</feature>
<name>A0A6J2UH02_DROLE</name>
<dbReference type="InterPro" id="IPR001254">
    <property type="entry name" value="Trypsin_dom"/>
</dbReference>
<evidence type="ECO:0000256" key="12">
    <source>
        <dbReference type="RuleBase" id="RU363034"/>
    </source>
</evidence>
<dbReference type="Pfam" id="PF00089">
    <property type="entry name" value="Trypsin"/>
    <property type="match status" value="1"/>
</dbReference>
<sequence>MFLPLAILVLVPITLVQGAALPTGLLPQNIEGRIVGGSATTINAHPWQVSLQRWGSHSCGGAIYSNTIIVTAAHCLPNTVTPSVLRVRAGSSYHFYLGTLSDVAAFKIHPQYSTSTKMYDIAILRLKTPLNLSGSTMKSIALADATPANGASATCSGWGTTSYGGPYASKLLYINTHIVSRSECAGSRYGYASKIKDTMICAAETNKDACQGDSGGPLVSNNKLVGLVSWGTGCAQTKYPGVYTDVAQLKSWVVDEAKKL</sequence>
<comment type="similarity">
    <text evidence="2">Belongs to the peptidase S1 family.</text>
</comment>